<dbReference type="HOGENOM" id="CLU_2803008_0_0_9"/>
<gene>
    <name evidence="1" type="ORF">ANACOL_00937</name>
</gene>
<organism evidence="1 2">
    <name type="scientific">Anaerotruncus colihominis DSM 17241</name>
    <dbReference type="NCBI Taxonomy" id="445972"/>
    <lineage>
        <taxon>Bacteria</taxon>
        <taxon>Bacillati</taxon>
        <taxon>Bacillota</taxon>
        <taxon>Clostridia</taxon>
        <taxon>Eubacteriales</taxon>
        <taxon>Oscillospiraceae</taxon>
        <taxon>Anaerotruncus</taxon>
    </lineage>
</organism>
<reference evidence="1" key="2">
    <citation type="submission" date="2013-09" db="EMBL/GenBank/DDBJ databases">
        <title>Draft genome sequence of Anaerotruncus colihominis(DSM 17241).</title>
        <authorList>
            <person name="Sudarsanam P."/>
            <person name="Ley R."/>
            <person name="Guruge J."/>
            <person name="Turnbaugh P.J."/>
            <person name="Mahowald M."/>
            <person name="Liep D."/>
            <person name="Gordon J."/>
        </authorList>
    </citation>
    <scope>NUCLEOTIDE SEQUENCE</scope>
    <source>
        <strain evidence="1">DSM 17241</strain>
    </source>
</reference>
<dbReference type="AlphaFoldDB" id="B0P847"/>
<reference evidence="1" key="1">
    <citation type="submission" date="2007-11" db="EMBL/GenBank/DDBJ databases">
        <authorList>
            <person name="Fulton L."/>
            <person name="Clifton S."/>
            <person name="Fulton B."/>
            <person name="Xu J."/>
            <person name="Minx P."/>
            <person name="Pepin K.H."/>
            <person name="Johnson M."/>
            <person name="Thiruvilangam P."/>
            <person name="Bhonagiri V."/>
            <person name="Nash W.E."/>
            <person name="Mardis E.R."/>
            <person name="Wilson R.K."/>
        </authorList>
    </citation>
    <scope>NUCLEOTIDE SEQUENCE [LARGE SCALE GENOMIC DNA]</scope>
    <source>
        <strain evidence="1">DSM 17241</strain>
    </source>
</reference>
<keyword evidence="2" id="KW-1185">Reference proteome</keyword>
<comment type="caution">
    <text evidence="1">The sequence shown here is derived from an EMBL/GenBank/DDBJ whole genome shotgun (WGS) entry which is preliminary data.</text>
</comment>
<dbReference type="EMBL" id="ABGD02000007">
    <property type="protein sequence ID" value="EDS12094.1"/>
    <property type="molecule type" value="Genomic_DNA"/>
</dbReference>
<protein>
    <submittedName>
        <fullName evidence="1">Uncharacterized protein</fullName>
    </submittedName>
</protein>
<proteinExistence type="predicted"/>
<name>B0P847_9FIRM</name>
<dbReference type="Proteomes" id="UP000003803">
    <property type="component" value="Unassembled WGS sequence"/>
</dbReference>
<evidence type="ECO:0000313" key="2">
    <source>
        <dbReference type="Proteomes" id="UP000003803"/>
    </source>
</evidence>
<sequence>MWDRANATMDKIMQIVLVRNKVRLFLGFIFILLKLHKPHNNTFKYRCIDFIIDVFLITRFKNQISLF</sequence>
<evidence type="ECO:0000313" key="1">
    <source>
        <dbReference type="EMBL" id="EDS12094.1"/>
    </source>
</evidence>
<accession>B0P847</accession>